<evidence type="ECO:0000313" key="1">
    <source>
        <dbReference type="EMBL" id="KAK2769312.1"/>
    </source>
</evidence>
<proteinExistence type="predicted"/>
<keyword evidence="2" id="KW-1185">Reference proteome</keyword>
<name>A0AAE0D996_COLKA</name>
<comment type="caution">
    <text evidence="1">The sequence shown here is derived from an EMBL/GenBank/DDBJ whole genome shotgun (WGS) entry which is preliminary data.</text>
</comment>
<dbReference type="EMBL" id="VYYT01000112">
    <property type="protein sequence ID" value="KAK2769312.1"/>
    <property type="molecule type" value="Genomic_DNA"/>
</dbReference>
<organism evidence="1 2">
    <name type="scientific">Colletotrichum kahawae</name>
    <name type="common">Coffee berry disease fungus</name>
    <dbReference type="NCBI Taxonomy" id="34407"/>
    <lineage>
        <taxon>Eukaryota</taxon>
        <taxon>Fungi</taxon>
        <taxon>Dikarya</taxon>
        <taxon>Ascomycota</taxon>
        <taxon>Pezizomycotina</taxon>
        <taxon>Sordariomycetes</taxon>
        <taxon>Hypocreomycetidae</taxon>
        <taxon>Glomerellales</taxon>
        <taxon>Glomerellaceae</taxon>
        <taxon>Colletotrichum</taxon>
        <taxon>Colletotrichum gloeosporioides species complex</taxon>
    </lineage>
</organism>
<sequence>MSLSSHVAVGIAVAATHGTVARPGAAAVRSLLADDDGGMSQKEIPSSVRTLFPIQLFSLAAVDSPVAFHERYYPDRRVRDHVAMANWRGDKRNETGDCGYEKQQAAEAHEGEEGKLTDDTTARRGGFDAHCLLRVFCSGFCSDG</sequence>
<evidence type="ECO:0000313" key="2">
    <source>
        <dbReference type="Proteomes" id="UP001281614"/>
    </source>
</evidence>
<reference evidence="1" key="1">
    <citation type="submission" date="2023-02" db="EMBL/GenBank/DDBJ databases">
        <title>Colletotrichum kahawae CIFC_Que2 genome sequencing and assembly.</title>
        <authorList>
            <person name="Baroncelli R."/>
        </authorList>
    </citation>
    <scope>NUCLEOTIDE SEQUENCE</scope>
    <source>
        <strain evidence="1">CIFC_Que2</strain>
    </source>
</reference>
<gene>
    <name evidence="1" type="ORF">CKAH01_00919</name>
</gene>
<dbReference type="AlphaFoldDB" id="A0AAE0D996"/>
<accession>A0AAE0D996</accession>
<dbReference type="Proteomes" id="UP001281614">
    <property type="component" value="Unassembled WGS sequence"/>
</dbReference>
<protein>
    <submittedName>
        <fullName evidence="1">Uncharacterized protein</fullName>
    </submittedName>
</protein>